<proteinExistence type="predicted"/>
<dbReference type="InterPro" id="IPR052356">
    <property type="entry name" value="Thiol_S-MT"/>
</dbReference>
<dbReference type="PANTHER" id="PTHR45036:SF1">
    <property type="entry name" value="METHYLTRANSFERASE LIKE 7A"/>
    <property type="match status" value="1"/>
</dbReference>
<dbReference type="Gene3D" id="3.40.50.150">
    <property type="entry name" value="Vaccinia Virus protein VP39"/>
    <property type="match status" value="1"/>
</dbReference>
<keyword evidence="1" id="KW-0812">Transmembrane</keyword>
<dbReference type="OrthoDB" id="540004at2759"/>
<dbReference type="RefSeq" id="XP_007371742.1">
    <property type="nucleotide sequence ID" value="XM_007371680.1"/>
</dbReference>
<feature type="non-terminal residue" evidence="2">
    <location>
        <position position="296"/>
    </location>
</feature>
<feature type="transmembrane region" description="Helical" evidence="1">
    <location>
        <begin position="272"/>
        <end position="294"/>
    </location>
</feature>
<reference evidence="2 3" key="1">
    <citation type="journal article" date="2012" name="Science">
        <title>The Paleozoic origin of enzymatic lignin decomposition reconstructed from 31 fungal genomes.</title>
        <authorList>
            <person name="Floudas D."/>
            <person name="Binder M."/>
            <person name="Riley R."/>
            <person name="Barry K."/>
            <person name="Blanchette R.A."/>
            <person name="Henrissat B."/>
            <person name="Martinez A.T."/>
            <person name="Otillar R."/>
            <person name="Spatafora J.W."/>
            <person name="Yadav J.S."/>
            <person name="Aerts A."/>
            <person name="Benoit I."/>
            <person name="Boyd A."/>
            <person name="Carlson A."/>
            <person name="Copeland A."/>
            <person name="Coutinho P.M."/>
            <person name="de Vries R.P."/>
            <person name="Ferreira P."/>
            <person name="Findley K."/>
            <person name="Foster B."/>
            <person name="Gaskell J."/>
            <person name="Glotzer D."/>
            <person name="Gorecki P."/>
            <person name="Heitman J."/>
            <person name="Hesse C."/>
            <person name="Hori C."/>
            <person name="Igarashi K."/>
            <person name="Jurgens J.A."/>
            <person name="Kallen N."/>
            <person name="Kersten P."/>
            <person name="Kohler A."/>
            <person name="Kuees U."/>
            <person name="Kumar T.K.A."/>
            <person name="Kuo A."/>
            <person name="LaButti K."/>
            <person name="Larrondo L.F."/>
            <person name="Lindquist E."/>
            <person name="Ling A."/>
            <person name="Lombard V."/>
            <person name="Lucas S."/>
            <person name="Lundell T."/>
            <person name="Martin R."/>
            <person name="McLaughlin D.J."/>
            <person name="Morgenstern I."/>
            <person name="Morin E."/>
            <person name="Murat C."/>
            <person name="Nagy L.G."/>
            <person name="Nolan M."/>
            <person name="Ohm R.A."/>
            <person name="Patyshakuliyeva A."/>
            <person name="Rokas A."/>
            <person name="Ruiz-Duenas F.J."/>
            <person name="Sabat G."/>
            <person name="Salamov A."/>
            <person name="Samejima M."/>
            <person name="Schmutz J."/>
            <person name="Slot J.C."/>
            <person name="St John F."/>
            <person name="Stenlid J."/>
            <person name="Sun H."/>
            <person name="Sun S."/>
            <person name="Syed K."/>
            <person name="Tsang A."/>
            <person name="Wiebenga A."/>
            <person name="Young D."/>
            <person name="Pisabarro A."/>
            <person name="Eastwood D.C."/>
            <person name="Martin F."/>
            <person name="Cullen D."/>
            <person name="Grigoriev I.V."/>
            <person name="Hibbett D.S."/>
        </authorList>
    </citation>
    <scope>NUCLEOTIDE SEQUENCE [LARGE SCALE GENOMIC DNA]</scope>
    <source>
        <strain evidence="2 3">LYAD-421 SS1</strain>
    </source>
</reference>
<keyword evidence="1" id="KW-1133">Transmembrane helix</keyword>
<gene>
    <name evidence="2" type="ORF">DICSQDRAFT_130574</name>
</gene>
<dbReference type="PANTHER" id="PTHR45036">
    <property type="entry name" value="METHYLTRANSFERASE LIKE 7B"/>
    <property type="match status" value="1"/>
</dbReference>
<evidence type="ECO:0000256" key="1">
    <source>
        <dbReference type="SAM" id="Phobius"/>
    </source>
</evidence>
<dbReference type="GeneID" id="18834650"/>
<protein>
    <recommendedName>
        <fullName evidence="4">S-adenosyl-L-methionine-dependent methyltransferase</fullName>
    </recommendedName>
</protein>
<dbReference type="InterPro" id="IPR029063">
    <property type="entry name" value="SAM-dependent_MTases_sf"/>
</dbReference>
<accession>R7SIH0</accession>
<dbReference type="Proteomes" id="UP000053319">
    <property type="component" value="Unassembled WGS sequence"/>
</dbReference>
<dbReference type="KEGG" id="dsq:DICSQDRAFT_130574"/>
<sequence length="296" mass="32435">HGHTALYLDHTKVTKYVALEPNVLMHPEIRTTAAKKGFTEEAGTLLILPYGAEQISLIASALGGAHAVDTLVSILSLCSIPDPEQTLRRLVNDALKPGGTLLFYEHVLSPREDVARWQRFWAPVWVYIMDGCRIDRPTHVWIEKIDAWAEGSVWGKEGEPEEHLFWHRVGRYMFGSSVTCFSSEVKAGTCDSSSGDRILTSSIGFLWYFGAQELLPESREATVGCCSLGSCGLDDSSHPHYLPGRVAHTMLFHPAAGRMVQGIGPDVGSGKVFNWFIIPSGFVAMACGGHLLLLEG</sequence>
<evidence type="ECO:0008006" key="4">
    <source>
        <dbReference type="Google" id="ProtNLM"/>
    </source>
</evidence>
<name>R7SIH0_DICSQ</name>
<dbReference type="AlphaFoldDB" id="R7SIH0"/>
<dbReference type="HOGENOM" id="CLU_941821_0_0_1"/>
<evidence type="ECO:0000313" key="3">
    <source>
        <dbReference type="Proteomes" id="UP000053319"/>
    </source>
</evidence>
<dbReference type="EMBL" id="JH719573">
    <property type="protein sequence ID" value="EJF55520.1"/>
    <property type="molecule type" value="Genomic_DNA"/>
</dbReference>
<keyword evidence="1" id="KW-0472">Membrane</keyword>
<dbReference type="SUPFAM" id="SSF53335">
    <property type="entry name" value="S-adenosyl-L-methionine-dependent methyltransferases"/>
    <property type="match status" value="1"/>
</dbReference>
<organism evidence="2 3">
    <name type="scientific">Dichomitus squalens (strain LYAD-421)</name>
    <name type="common">Western red white-rot fungus</name>
    <dbReference type="NCBI Taxonomy" id="732165"/>
    <lineage>
        <taxon>Eukaryota</taxon>
        <taxon>Fungi</taxon>
        <taxon>Dikarya</taxon>
        <taxon>Basidiomycota</taxon>
        <taxon>Agaricomycotina</taxon>
        <taxon>Agaricomycetes</taxon>
        <taxon>Polyporales</taxon>
        <taxon>Polyporaceae</taxon>
        <taxon>Dichomitus</taxon>
    </lineage>
</organism>
<evidence type="ECO:0000313" key="2">
    <source>
        <dbReference type="EMBL" id="EJF55520.1"/>
    </source>
</evidence>